<comment type="caution">
    <text evidence="2">The sequence shown here is derived from an EMBL/GenBank/DDBJ whole genome shotgun (WGS) entry which is preliminary data.</text>
</comment>
<evidence type="ECO:0000256" key="1">
    <source>
        <dbReference type="SAM" id="MobiDB-lite"/>
    </source>
</evidence>
<dbReference type="EMBL" id="JAMKFB020000004">
    <property type="protein sequence ID" value="KAL0196622.1"/>
    <property type="molecule type" value="Genomic_DNA"/>
</dbReference>
<evidence type="ECO:0000313" key="3">
    <source>
        <dbReference type="Proteomes" id="UP001529510"/>
    </source>
</evidence>
<dbReference type="Proteomes" id="UP001529510">
    <property type="component" value="Unassembled WGS sequence"/>
</dbReference>
<dbReference type="AlphaFoldDB" id="A0ABD0RDM6"/>
<sequence>ALPRSSGDCILSSLSVPPSARVTLAAEPLLYHVQSSAVTILSPAALGQLGSDTIIVTDYTEVELSSQEESVELMEKVDADGVEVLLVDQSPAAPAEAAVLFADKPTQGDAASDALTTASHNETQNDNRLQDEDLTEETNQLNPNDERDGADAGSDTSAPQEAKTSVSDVDQKLPQRRGRGRPRKSAGTTDQKILVKTPRRRERPASVKPEKSAEQR</sequence>
<feature type="compositionally biased region" description="Polar residues" evidence="1">
    <location>
        <begin position="154"/>
        <end position="168"/>
    </location>
</feature>
<feature type="non-terminal residue" evidence="2">
    <location>
        <position position="1"/>
    </location>
</feature>
<organism evidence="2 3">
    <name type="scientific">Cirrhinus mrigala</name>
    <name type="common">Mrigala</name>
    <dbReference type="NCBI Taxonomy" id="683832"/>
    <lineage>
        <taxon>Eukaryota</taxon>
        <taxon>Metazoa</taxon>
        <taxon>Chordata</taxon>
        <taxon>Craniata</taxon>
        <taxon>Vertebrata</taxon>
        <taxon>Euteleostomi</taxon>
        <taxon>Actinopterygii</taxon>
        <taxon>Neopterygii</taxon>
        <taxon>Teleostei</taxon>
        <taxon>Ostariophysi</taxon>
        <taxon>Cypriniformes</taxon>
        <taxon>Cyprinidae</taxon>
        <taxon>Labeoninae</taxon>
        <taxon>Labeonini</taxon>
        <taxon>Cirrhinus</taxon>
    </lineage>
</organism>
<keyword evidence="3" id="KW-1185">Reference proteome</keyword>
<accession>A0ABD0RDM6</accession>
<gene>
    <name evidence="2" type="ORF">M9458_010194</name>
</gene>
<proteinExistence type="predicted"/>
<feature type="compositionally biased region" description="Basic and acidic residues" evidence="1">
    <location>
        <begin position="203"/>
        <end position="216"/>
    </location>
</feature>
<protein>
    <submittedName>
        <fullName evidence="2">Uncharacterized protein</fullName>
    </submittedName>
</protein>
<evidence type="ECO:0000313" key="2">
    <source>
        <dbReference type="EMBL" id="KAL0196622.1"/>
    </source>
</evidence>
<feature type="compositionally biased region" description="Basic residues" evidence="1">
    <location>
        <begin position="174"/>
        <end position="184"/>
    </location>
</feature>
<reference evidence="2 3" key="1">
    <citation type="submission" date="2024-05" db="EMBL/GenBank/DDBJ databases">
        <title>Genome sequencing and assembly of Indian major carp, Cirrhinus mrigala (Hamilton, 1822).</title>
        <authorList>
            <person name="Mohindra V."/>
            <person name="Chowdhury L.M."/>
            <person name="Lal K."/>
            <person name="Jena J.K."/>
        </authorList>
    </citation>
    <scope>NUCLEOTIDE SEQUENCE [LARGE SCALE GENOMIC DNA]</scope>
    <source>
        <strain evidence="2">CM1030</strain>
        <tissue evidence="2">Blood</tissue>
    </source>
</reference>
<feature type="region of interest" description="Disordered" evidence="1">
    <location>
        <begin position="109"/>
        <end position="216"/>
    </location>
</feature>
<feature type="non-terminal residue" evidence="2">
    <location>
        <position position="216"/>
    </location>
</feature>
<name>A0ABD0RDM6_CIRMR</name>